<evidence type="ECO:0000313" key="4">
    <source>
        <dbReference type="Proteomes" id="UP000431744"/>
    </source>
</evidence>
<dbReference type="SUPFAM" id="SSF53800">
    <property type="entry name" value="Chelatase"/>
    <property type="match status" value="1"/>
</dbReference>
<dbReference type="OrthoDB" id="7345302at2"/>
<sequence>MTLPSLLLVSHGTASPTGQRAVAGLVAAVAERLPGFTVQLAHVDVQQPDVERSLAFLSHSPVVVVPALLSAGYHVHVDLERETRPRADVVLADSMGPDGRLAEVLDARLDQAGFRDEDDEVVLAVAGSSDERANEDCRAMAAMLSHRLGRNVTVGFLSAAEPRLDEAIERASRDGRRVIVSTYLLAPGYFHDLTVRLAGGAPVAAPLLGDDAPAFGLVDLVIDRFEAAWSTLAGVITPRDLR</sequence>
<accession>A0A6H9WA97</accession>
<dbReference type="EMBL" id="WBJY01000004">
    <property type="protein sequence ID" value="KAB1646737.1"/>
    <property type="molecule type" value="Genomic_DNA"/>
</dbReference>
<protein>
    <submittedName>
        <fullName evidence="3">Cobalamin biosynthesis protein CbiX</fullName>
    </submittedName>
</protein>
<dbReference type="InterPro" id="IPR002762">
    <property type="entry name" value="CbiX-like"/>
</dbReference>
<keyword evidence="4" id="KW-1185">Reference proteome</keyword>
<dbReference type="Pfam" id="PF01903">
    <property type="entry name" value="CbiX"/>
    <property type="match status" value="2"/>
</dbReference>
<name>A0A6H9WA97_9MICO</name>
<gene>
    <name evidence="3" type="ORF">F8O04_13405</name>
</gene>
<dbReference type="InterPro" id="IPR050963">
    <property type="entry name" value="Sirohydro_Cobaltochel/CbiX"/>
</dbReference>
<keyword evidence="1" id="KW-0479">Metal-binding</keyword>
<dbReference type="GO" id="GO:0016829">
    <property type="term" value="F:lyase activity"/>
    <property type="evidence" value="ECO:0007669"/>
    <property type="project" value="UniProtKB-KW"/>
</dbReference>
<evidence type="ECO:0000313" key="3">
    <source>
        <dbReference type="EMBL" id="KAB1646737.1"/>
    </source>
</evidence>
<dbReference type="GO" id="GO:0046872">
    <property type="term" value="F:metal ion binding"/>
    <property type="evidence" value="ECO:0007669"/>
    <property type="project" value="UniProtKB-KW"/>
</dbReference>
<proteinExistence type="predicted"/>
<comment type="caution">
    <text evidence="3">The sequence shown here is derived from an EMBL/GenBank/DDBJ whole genome shotgun (WGS) entry which is preliminary data.</text>
</comment>
<dbReference type="AlphaFoldDB" id="A0A6H9WA97"/>
<evidence type="ECO:0000256" key="2">
    <source>
        <dbReference type="ARBA" id="ARBA00023239"/>
    </source>
</evidence>
<reference evidence="3 4" key="1">
    <citation type="submission" date="2019-09" db="EMBL/GenBank/DDBJ databases">
        <title>Phylogeny of genus Pseudoclavibacter and closely related genus.</title>
        <authorList>
            <person name="Li Y."/>
        </authorList>
    </citation>
    <scope>NUCLEOTIDE SEQUENCE [LARGE SCALE GENOMIC DNA]</scope>
    <source>
        <strain evidence="3 4">EGI 60007</strain>
    </source>
</reference>
<dbReference type="CDD" id="cd03416">
    <property type="entry name" value="CbiX_SirB_N"/>
    <property type="match status" value="1"/>
</dbReference>
<dbReference type="Gene3D" id="3.40.50.1400">
    <property type="match status" value="2"/>
</dbReference>
<keyword evidence="2" id="KW-0456">Lyase</keyword>
<dbReference type="Proteomes" id="UP000431744">
    <property type="component" value="Unassembled WGS sequence"/>
</dbReference>
<dbReference type="RefSeq" id="WP_158029903.1">
    <property type="nucleotide sequence ID" value="NZ_BMHG01000002.1"/>
</dbReference>
<dbReference type="PANTHER" id="PTHR33542">
    <property type="entry name" value="SIROHYDROCHLORIN FERROCHELATASE, CHLOROPLASTIC"/>
    <property type="match status" value="1"/>
</dbReference>
<evidence type="ECO:0000256" key="1">
    <source>
        <dbReference type="ARBA" id="ARBA00022723"/>
    </source>
</evidence>
<organism evidence="3 4">
    <name type="scientific">Pseudoclavibacter endophyticus</name>
    <dbReference type="NCBI Taxonomy" id="1778590"/>
    <lineage>
        <taxon>Bacteria</taxon>
        <taxon>Bacillati</taxon>
        <taxon>Actinomycetota</taxon>
        <taxon>Actinomycetes</taxon>
        <taxon>Micrococcales</taxon>
        <taxon>Microbacteriaceae</taxon>
        <taxon>Pseudoclavibacter</taxon>
    </lineage>
</organism>
<dbReference type="PANTHER" id="PTHR33542:SF5">
    <property type="entry name" value="FERROCHELATASE CHE1"/>
    <property type="match status" value="1"/>
</dbReference>